<feature type="domain" description="PhoH-like protein" evidence="7">
    <location>
        <begin position="27"/>
        <end position="229"/>
    </location>
</feature>
<dbReference type="InterPro" id="IPR027417">
    <property type="entry name" value="P-loop_NTPase"/>
</dbReference>
<accession>A0A1J0GV42</accession>
<dbReference type="InterPro" id="IPR051451">
    <property type="entry name" value="PhoH2-like"/>
</dbReference>
<evidence type="ECO:0000256" key="1">
    <source>
        <dbReference type="ARBA" id="ARBA00004496"/>
    </source>
</evidence>
<evidence type="ECO:0000259" key="7">
    <source>
        <dbReference type="Pfam" id="PF02562"/>
    </source>
</evidence>
<evidence type="ECO:0000256" key="4">
    <source>
        <dbReference type="ARBA" id="ARBA00022741"/>
    </source>
</evidence>
<dbReference type="GO" id="GO:0005524">
    <property type="term" value="F:ATP binding"/>
    <property type="evidence" value="ECO:0007669"/>
    <property type="project" value="UniProtKB-KW"/>
</dbReference>
<evidence type="ECO:0000256" key="2">
    <source>
        <dbReference type="ARBA" id="ARBA00010393"/>
    </source>
</evidence>
<sequence length="247" mass="27810">MTKRTQADKNTRAKKVNESFKAATALAPQNEVQSRYMNAIKHTPITIATGHAGTGKTYIPTRLASLWLKQKGIEKIVLIRPAASASNSLGFFKGTKEDKMLQWLQPILGTLRKEFSPGQLEYMLNEEIGMIEFCPLETAKGNSWDNAFIIVDEAEDCTLKELKTLMTRIGENSTMTICGDINQVDITKSGVKEFLELRNKSRLLQDTVQHVDFCDYEDIVRSEAVKDIIMGWDEAEGLVELDYERVA</sequence>
<dbReference type="Gene3D" id="3.40.50.300">
    <property type="entry name" value="P-loop containing nucleotide triphosphate hydrolases"/>
    <property type="match status" value="1"/>
</dbReference>
<reference evidence="8 9" key="1">
    <citation type="journal article" date="2017" name="Viruses">
        <title>Stumbling across the Same Phage: Comparative Genomics of Widespread Temperate Phages Infecting the Fish Pathogen Vibrio anguillarum.</title>
        <authorList>
            <person name="Kalatzis P.G."/>
            <person name="Rorbo N.I."/>
            <person name="Castillo D."/>
            <person name="Mauritzen J.J."/>
            <person name="Jorgensen J."/>
            <person name="Kokkari C."/>
            <person name="Zhang F."/>
            <person name="Katharios P."/>
            <person name="Middelboe M."/>
        </authorList>
    </citation>
    <scope>NUCLEOTIDE SEQUENCE [LARGE SCALE GENOMIC DNA]</scope>
</reference>
<proteinExistence type="inferred from homology"/>
<keyword evidence="4" id="KW-0547">Nucleotide-binding</keyword>
<dbReference type="PANTHER" id="PTHR30473">
    <property type="entry name" value="PROTEIN PHOH"/>
    <property type="match status" value="1"/>
</dbReference>
<gene>
    <name evidence="8" type="ORF">vBVspPpVa5_0015</name>
</gene>
<dbReference type="SUPFAM" id="SSF52540">
    <property type="entry name" value="P-loop containing nucleoside triphosphate hydrolases"/>
    <property type="match status" value="1"/>
</dbReference>
<evidence type="ECO:0000313" key="9">
    <source>
        <dbReference type="Proteomes" id="UP000225978"/>
    </source>
</evidence>
<protein>
    <recommendedName>
        <fullName evidence="6">PhoH-like protein</fullName>
    </recommendedName>
</protein>
<comment type="subcellular location">
    <subcellularLocation>
        <location evidence="1">Cytoplasm</location>
    </subcellularLocation>
</comment>
<organism evidence="8 9">
    <name type="scientific">Vibrio phage vB_VspP_pVa5</name>
    <dbReference type="NCBI Taxonomy" id="1913109"/>
    <lineage>
        <taxon>Viruses</taxon>
        <taxon>Duplodnaviria</taxon>
        <taxon>Heunggongvirae</taxon>
        <taxon>Uroviricota</taxon>
        <taxon>Caudoviricetes</taxon>
        <taxon>Schitoviridae</taxon>
        <taxon>Pontosvirinae</taxon>
        <taxon>Galateavirus</taxon>
        <taxon>Galateavirus PVA5</taxon>
    </lineage>
</organism>
<evidence type="ECO:0000256" key="5">
    <source>
        <dbReference type="ARBA" id="ARBA00022840"/>
    </source>
</evidence>
<keyword evidence="5" id="KW-0067">ATP-binding</keyword>
<keyword evidence="3" id="KW-0963">Cytoplasm</keyword>
<evidence type="ECO:0000256" key="3">
    <source>
        <dbReference type="ARBA" id="ARBA00022490"/>
    </source>
</evidence>
<evidence type="ECO:0000313" key="8">
    <source>
        <dbReference type="EMBL" id="APC46044.1"/>
    </source>
</evidence>
<name>A0A1J0GV42_9CAUD</name>
<dbReference type="PANTHER" id="PTHR30473:SF1">
    <property type="entry name" value="PHOH-LIKE PROTEIN"/>
    <property type="match status" value="1"/>
</dbReference>
<dbReference type="InterPro" id="IPR003714">
    <property type="entry name" value="PhoH"/>
</dbReference>
<keyword evidence="9" id="KW-1185">Reference proteome</keyword>
<evidence type="ECO:0000256" key="6">
    <source>
        <dbReference type="ARBA" id="ARBA00039970"/>
    </source>
</evidence>
<dbReference type="Pfam" id="PF02562">
    <property type="entry name" value="PhoH"/>
    <property type="match status" value="1"/>
</dbReference>
<comment type="similarity">
    <text evidence="2">Belongs to the PhoH family.</text>
</comment>
<dbReference type="EMBL" id="KX889068">
    <property type="protein sequence ID" value="APC46044.1"/>
    <property type="molecule type" value="Genomic_DNA"/>
</dbReference>
<dbReference type="Proteomes" id="UP000225978">
    <property type="component" value="Segment"/>
</dbReference>